<protein>
    <submittedName>
        <fullName evidence="2">DNA pilot protein</fullName>
    </submittedName>
</protein>
<evidence type="ECO:0000313" key="2">
    <source>
        <dbReference type="EMBL" id="UPW41050.1"/>
    </source>
</evidence>
<dbReference type="EMBL" id="OM869537">
    <property type="protein sequence ID" value="UPW41050.1"/>
    <property type="molecule type" value="Genomic_DNA"/>
</dbReference>
<proteinExistence type="predicted"/>
<feature type="compositionally biased region" description="Low complexity" evidence="1">
    <location>
        <begin position="49"/>
        <end position="74"/>
    </location>
</feature>
<sequence>MAIFRTTVNNTGSATGKTVVVSSKPMSESSARKLVMAGGRATVYRSDGSDAPSRVSGSSSVSPSSGVSGASSLPGTSTLDDYFKRLQAVSEANNTWSAAQAQKQMDFQKESAERAMQFNHDEAELSRAWQERLSNTSHQREVKDLQAAGLNPVLSAMGGSGAPVTSGATASGYASSGSKGDTDTSLIPGIVNLLGSVMASQASMFNTLTSAQTQERIARLGADTDVFRALTAAASAREVAGLQGQTSRDVAGMQGQASRDVANIYGLTSRDVAAIQSGTSITVASIGAAATRDSAKIHAAATTAAANISGQYNLSVAKTNQLTNIITHAMDNISSEGIASANRGLQRELQKNDFDFKMAFAEDQYTRDWKLHMWDNGFDTVNTLISSIAGLLGSSQVSAGGMLTRGLPALFG</sequence>
<accession>A0A976N1I4</accession>
<feature type="region of interest" description="Disordered" evidence="1">
    <location>
        <begin position="43"/>
        <end position="74"/>
    </location>
</feature>
<name>A0A976N1I4_9VIRU</name>
<organism evidence="2">
    <name type="scientific">Sigmofec virus UA08Rod_5658</name>
    <dbReference type="NCBI Taxonomy" id="2929434"/>
    <lineage>
        <taxon>Viruses</taxon>
        <taxon>Monodnaviria</taxon>
        <taxon>Sangervirae</taxon>
        <taxon>Phixviricota</taxon>
        <taxon>Malgrandaviricetes</taxon>
        <taxon>Petitvirales</taxon>
        <taxon>Microviridae</taxon>
    </lineage>
</organism>
<reference evidence="2" key="1">
    <citation type="submission" date="2022-02" db="EMBL/GenBank/DDBJ databases">
        <title>Towards deciphering the DNA virus diversity associated with rodent species in the families Cricetidae and Heteromyidae.</title>
        <authorList>
            <person name="Lund M."/>
            <person name="Larsen B.B."/>
            <person name="Gryseels S."/>
            <person name="Kraberger S."/>
            <person name="Rowsey D.M."/>
            <person name="Steger L."/>
            <person name="Yule K.M."/>
            <person name="Upham N.S."/>
            <person name="Worobey M."/>
            <person name="Van Doorslaer K."/>
            <person name="Varsani A."/>
        </authorList>
    </citation>
    <scope>NUCLEOTIDE SEQUENCE</scope>
    <source>
        <strain evidence="2">UA08Rod_5658</strain>
    </source>
</reference>
<evidence type="ECO:0000256" key="1">
    <source>
        <dbReference type="SAM" id="MobiDB-lite"/>
    </source>
</evidence>